<comment type="similarity">
    <text evidence="2">Belongs to the CNRIP family.</text>
</comment>
<keyword evidence="7" id="KW-1185">Reference proteome</keyword>
<dbReference type="PANTHER" id="PTHR31952">
    <property type="entry name" value="CB1 CANNABINOID RECEPTOR-INTERACTING PROTEIN 1"/>
    <property type="match status" value="1"/>
</dbReference>
<dbReference type="Proteomes" id="UP000887540">
    <property type="component" value="Unplaced"/>
</dbReference>
<organism evidence="7 8">
    <name type="scientific">Acrobeloides nanus</name>
    <dbReference type="NCBI Taxonomy" id="290746"/>
    <lineage>
        <taxon>Eukaryota</taxon>
        <taxon>Metazoa</taxon>
        <taxon>Ecdysozoa</taxon>
        <taxon>Nematoda</taxon>
        <taxon>Chromadorea</taxon>
        <taxon>Rhabditida</taxon>
        <taxon>Tylenchina</taxon>
        <taxon>Cephalobomorpha</taxon>
        <taxon>Cephaloboidea</taxon>
        <taxon>Cephalobidae</taxon>
        <taxon>Acrobeloides</taxon>
    </lineage>
</organism>
<evidence type="ECO:0000256" key="3">
    <source>
        <dbReference type="ARBA" id="ARBA00015651"/>
    </source>
</evidence>
<protein>
    <recommendedName>
        <fullName evidence="3">CB1 cannabinoid receptor-interacting protein 1</fullName>
    </recommendedName>
</protein>
<name>A0A914EB27_9BILA</name>
<accession>A0A914EB27</accession>
<proteinExistence type="inferred from homology"/>
<evidence type="ECO:0000313" key="7">
    <source>
        <dbReference type="Proteomes" id="UP000887540"/>
    </source>
</evidence>
<dbReference type="PANTHER" id="PTHR31952:SF1">
    <property type="entry name" value="CB1 CANNABINOID RECEPTOR-INTERACTING PROTEIN 1"/>
    <property type="match status" value="1"/>
</dbReference>
<feature type="coiled-coil region" evidence="5">
    <location>
        <begin position="305"/>
        <end position="332"/>
    </location>
</feature>
<dbReference type="GO" id="GO:0005886">
    <property type="term" value="C:plasma membrane"/>
    <property type="evidence" value="ECO:0007669"/>
    <property type="project" value="TreeGrafter"/>
</dbReference>
<evidence type="ECO:0000256" key="5">
    <source>
        <dbReference type="SAM" id="Coils"/>
    </source>
</evidence>
<evidence type="ECO:0000313" key="8">
    <source>
        <dbReference type="WBParaSite" id="ACRNAN_scaffold6573.g18157.t1"/>
    </source>
</evidence>
<reference evidence="8" key="1">
    <citation type="submission" date="2022-11" db="UniProtKB">
        <authorList>
            <consortium name="WormBaseParasite"/>
        </authorList>
    </citation>
    <scope>IDENTIFICATION</scope>
</reference>
<evidence type="ECO:0000256" key="2">
    <source>
        <dbReference type="ARBA" id="ARBA00007288"/>
    </source>
</evidence>
<dbReference type="AlphaFoldDB" id="A0A914EB27"/>
<feature type="region of interest" description="Disordered" evidence="6">
    <location>
        <begin position="240"/>
        <end position="262"/>
    </location>
</feature>
<dbReference type="InterPro" id="IPR038412">
    <property type="entry name" value="Pepsin-I3_sf"/>
</dbReference>
<dbReference type="GO" id="GO:0031718">
    <property type="term" value="F:type 1 cannabinoid receptor binding"/>
    <property type="evidence" value="ECO:0007669"/>
    <property type="project" value="TreeGrafter"/>
</dbReference>
<evidence type="ECO:0000256" key="1">
    <source>
        <dbReference type="ARBA" id="ARBA00003884"/>
    </source>
</evidence>
<comment type="function">
    <text evidence="1">Suppresses cannabinoid receptor CNR1-mediated tonic inhibition of voltage-gated calcium channels.</text>
</comment>
<keyword evidence="5" id="KW-0175">Coiled coil</keyword>
<dbReference type="InterPro" id="IPR029204">
    <property type="entry name" value="CNRIP1"/>
</dbReference>
<dbReference type="WBParaSite" id="ACRNAN_scaffold6573.g18157.t1">
    <property type="protein sequence ID" value="ACRNAN_scaffold6573.g18157.t1"/>
    <property type="gene ID" value="ACRNAN_scaffold6573.g18157"/>
</dbReference>
<comment type="subunit">
    <text evidence="4">Interacts with the cannabinoid receptor CNR1 (via C-terminus). Does not interact with cannabinoid receptor CNR2.</text>
</comment>
<dbReference type="Gene3D" id="3.30.1120.50">
    <property type="entry name" value="Pepsin inhibitor-3"/>
    <property type="match status" value="1"/>
</dbReference>
<sequence length="363" mass="40067">MVDNMATKEASTATKVPMGKVKMAKISMGIKARAKIILIALVGKTVKTAMGKVKMGNMDKEGKVKAARINMVKVKTKAAKMGNMDKEARGMVRIKAVQPKINMVKVKTKVAKVNMANLAKDMVKIKMARAKTKVGMVKIKMARAKTKVGMVKIKMAKAKTKVAMVKIKMVKQGMVKTRMAKASITPKVKANMDKEPRVMDKIKTKDNMANLDKRMAKMVNMALEIKVMDKINMANKAKEGTDKISQGQYGSQSGSGSGNTGQFHLTRMFGSNGNAANYEMYSFNNGQCYYTNGTLHDNGQTRPLTSQELQQLNQFEQQLEQYSQQVDNSVLNFMGNVFNSNNQGSSTAQWPQMPKIPCFCSVC</sequence>
<evidence type="ECO:0000256" key="4">
    <source>
        <dbReference type="ARBA" id="ARBA00026030"/>
    </source>
</evidence>
<evidence type="ECO:0000256" key="6">
    <source>
        <dbReference type="SAM" id="MobiDB-lite"/>
    </source>
</evidence>